<dbReference type="AlphaFoldDB" id="A0A4D6X9K7"/>
<dbReference type="Pfam" id="PF19906">
    <property type="entry name" value="CGDB"/>
    <property type="match status" value="1"/>
</dbReference>
<sequence length="152" mass="17091">MIESHCCIQMRGFHNLKDSSGAVWGFQFRFHTLYYKGLWLSQVRTGAAIVDGVVYPKESLIWNIQGIDYTREEMLGRGDQYWQINDPAVVKVPKPGGLAQGYHDVSVEFGWVNNYNRALEQEVDGSGLGNAGPLLPGVSMESIKQRRLLLVC</sequence>
<name>A0A4D6X9K7_PSEPU</name>
<dbReference type="Proteomes" id="UP000298551">
    <property type="component" value="Chromosome"/>
</dbReference>
<evidence type="ECO:0000313" key="6">
    <source>
        <dbReference type="EMBL" id="QCI13516.1"/>
    </source>
</evidence>
<proteinExistence type="inferred from homology"/>
<evidence type="ECO:0000256" key="1">
    <source>
        <dbReference type="ARBA" id="ARBA00023239"/>
    </source>
</evidence>
<evidence type="ECO:0000256" key="3">
    <source>
        <dbReference type="ARBA" id="ARBA00046336"/>
    </source>
</evidence>
<dbReference type="OrthoDB" id="1494151at2"/>
<gene>
    <name evidence="6" type="ORF">E6B08_20100</name>
</gene>
<dbReference type="InterPro" id="IPR045959">
    <property type="entry name" value="CGDB"/>
</dbReference>
<evidence type="ECO:0000256" key="4">
    <source>
        <dbReference type="ARBA" id="ARBA00047208"/>
    </source>
</evidence>
<dbReference type="RefSeq" id="WP_136915635.1">
    <property type="nucleotide sequence ID" value="NZ_CP039371.1"/>
</dbReference>
<dbReference type="GO" id="GO:0016829">
    <property type="term" value="F:lyase activity"/>
    <property type="evidence" value="ECO:0007669"/>
    <property type="project" value="UniProtKB-KW"/>
</dbReference>
<comment type="similarity">
    <text evidence="3">Belongs to the C-glycoside deglycosidase beta subunit family.</text>
</comment>
<feature type="domain" description="C-glycoside deglycosidase beta subunit" evidence="5">
    <location>
        <begin position="7"/>
        <end position="110"/>
    </location>
</feature>
<keyword evidence="1" id="KW-0456">Lyase</keyword>
<evidence type="ECO:0000313" key="7">
    <source>
        <dbReference type="Proteomes" id="UP000298551"/>
    </source>
</evidence>
<reference evidence="7" key="1">
    <citation type="submission" date="2019-04" db="EMBL/GenBank/DDBJ databases">
        <title>Genome sequence of Pseudomonas putida 1290, an auxin catabolizing strain.</title>
        <authorList>
            <person name="Laird T.S."/>
            <person name="Leveau J.H.J."/>
        </authorList>
    </citation>
    <scope>NUCLEOTIDE SEQUENCE [LARGE SCALE GENOMIC DNA]</scope>
    <source>
        <strain evidence="7">1290</strain>
    </source>
</reference>
<evidence type="ECO:0000256" key="2">
    <source>
        <dbReference type="ARBA" id="ARBA00023277"/>
    </source>
</evidence>
<protein>
    <recommendedName>
        <fullName evidence="4">C-deglycosylation enzyme beta subunit</fullName>
    </recommendedName>
</protein>
<accession>A0A4D6X9K7</accession>
<keyword evidence="2" id="KW-0119">Carbohydrate metabolism</keyword>
<dbReference type="EMBL" id="CP039371">
    <property type="protein sequence ID" value="QCI13516.1"/>
    <property type="molecule type" value="Genomic_DNA"/>
</dbReference>
<evidence type="ECO:0000259" key="5">
    <source>
        <dbReference type="Pfam" id="PF19906"/>
    </source>
</evidence>
<organism evidence="6 7">
    <name type="scientific">Pseudomonas putida</name>
    <name type="common">Arthrobacter siderocapsulatus</name>
    <dbReference type="NCBI Taxonomy" id="303"/>
    <lineage>
        <taxon>Bacteria</taxon>
        <taxon>Pseudomonadati</taxon>
        <taxon>Pseudomonadota</taxon>
        <taxon>Gammaproteobacteria</taxon>
        <taxon>Pseudomonadales</taxon>
        <taxon>Pseudomonadaceae</taxon>
        <taxon>Pseudomonas</taxon>
    </lineage>
</organism>